<feature type="disulfide bond" evidence="2">
    <location>
        <begin position="74"/>
        <end position="80"/>
    </location>
</feature>
<sequence length="202" mass="21267">MVDSARIFTIINDCKETIWPAITPGENFNGGGFPLTSGQSVVFNAPVGWSGRIWGRTGCNFDKTGKGSCQTGSCGSSIKCTASGSTPVTLAEFTLATLDFYDVSLVDGFNLPLAVKPINGRGNCSVAGCDSDLRPQCPSELSVKSNGKVVGCRSACDVFSTDEYCCKDGVGINPQQSAGNVFLKHGSELRLIPRDRVGAFGY</sequence>
<dbReference type="Pfam" id="PF00314">
    <property type="entry name" value="Thaumatin"/>
    <property type="match status" value="1"/>
</dbReference>
<evidence type="ECO:0008006" key="5">
    <source>
        <dbReference type="Google" id="ProtNLM"/>
    </source>
</evidence>
<dbReference type="PROSITE" id="PS51367">
    <property type="entry name" value="THAUMATIN_2"/>
    <property type="match status" value="1"/>
</dbReference>
<accession>A0A7J7D2K9</accession>
<dbReference type="GO" id="GO:0071569">
    <property type="term" value="P:protein ufmylation"/>
    <property type="evidence" value="ECO:0007669"/>
    <property type="project" value="InterPro"/>
</dbReference>
<dbReference type="EMBL" id="JAAARO010000011">
    <property type="protein sequence ID" value="KAF5740296.1"/>
    <property type="molecule type" value="Genomic_DNA"/>
</dbReference>
<keyword evidence="4" id="KW-1185">Reference proteome</keyword>
<evidence type="ECO:0000313" key="4">
    <source>
        <dbReference type="Proteomes" id="UP000593562"/>
    </source>
</evidence>
<proteinExistence type="inferred from homology"/>
<name>A0A7J7D2K9_TRIWF</name>
<dbReference type="Proteomes" id="UP000593562">
    <property type="component" value="Unassembled WGS sequence"/>
</dbReference>
<dbReference type="SUPFAM" id="SSF49870">
    <property type="entry name" value="Osmotin, thaumatin-like protein"/>
    <property type="match status" value="1"/>
</dbReference>
<dbReference type="PRINTS" id="PR00347">
    <property type="entry name" value="THAUMATIN"/>
</dbReference>
<gene>
    <name evidence="3" type="ORF">HS088_TW11G00362</name>
</gene>
<keyword evidence="2" id="KW-1015">Disulfide bond</keyword>
<comment type="similarity">
    <text evidence="1">Belongs to the thaumatin family.</text>
</comment>
<evidence type="ECO:0000313" key="3">
    <source>
        <dbReference type="EMBL" id="KAF5740296.1"/>
    </source>
</evidence>
<dbReference type="InterPro" id="IPR029071">
    <property type="entry name" value="Ubiquitin-like_domsf"/>
</dbReference>
<evidence type="ECO:0000256" key="2">
    <source>
        <dbReference type="PIRSR" id="PIRSR002703-1"/>
    </source>
</evidence>
<dbReference type="AlphaFoldDB" id="A0A7J7D2K9"/>
<dbReference type="PIRSF" id="PIRSF002703">
    <property type="entry name" value="Thaumatin"/>
    <property type="match status" value="1"/>
</dbReference>
<dbReference type="SMART" id="SM00205">
    <property type="entry name" value="THN"/>
    <property type="match status" value="1"/>
</dbReference>
<dbReference type="InParanoid" id="A0A7J7D2K9"/>
<comment type="caution">
    <text evidence="3">The sequence shown here is derived from an EMBL/GenBank/DDBJ whole genome shotgun (WGS) entry which is preliminary data.</text>
</comment>
<reference evidence="3 4" key="1">
    <citation type="journal article" date="2020" name="Nat. Commun.">
        <title>Genome of Tripterygium wilfordii and identification of cytochrome P450 involved in triptolide biosynthesis.</title>
        <authorList>
            <person name="Tu L."/>
            <person name="Su P."/>
            <person name="Zhang Z."/>
            <person name="Gao L."/>
            <person name="Wang J."/>
            <person name="Hu T."/>
            <person name="Zhou J."/>
            <person name="Zhang Y."/>
            <person name="Zhao Y."/>
            <person name="Liu Y."/>
            <person name="Song Y."/>
            <person name="Tong Y."/>
            <person name="Lu Y."/>
            <person name="Yang J."/>
            <person name="Xu C."/>
            <person name="Jia M."/>
            <person name="Peters R.J."/>
            <person name="Huang L."/>
            <person name="Gao W."/>
        </authorList>
    </citation>
    <scope>NUCLEOTIDE SEQUENCE [LARGE SCALE GENOMIC DNA]</scope>
    <source>
        <strain evidence="4">cv. XIE 37</strain>
        <tissue evidence="3">Leaf</tissue>
    </source>
</reference>
<protein>
    <recommendedName>
        <fullName evidence="5">Thaumatin-like protein</fullName>
    </recommendedName>
</protein>
<feature type="disulfide bond" evidence="2">
    <location>
        <begin position="137"/>
        <end position="152"/>
    </location>
</feature>
<dbReference type="InterPro" id="IPR001938">
    <property type="entry name" value="Thaumatin"/>
</dbReference>
<dbReference type="Gene3D" id="3.10.20.90">
    <property type="entry name" value="Phosphatidylinositol 3-kinase Catalytic Subunit, Chain A, domain 1"/>
    <property type="match status" value="1"/>
</dbReference>
<feature type="disulfide bond" evidence="2">
    <location>
        <begin position="156"/>
        <end position="165"/>
    </location>
</feature>
<dbReference type="Gene3D" id="2.60.110.10">
    <property type="entry name" value="Thaumatin"/>
    <property type="match status" value="1"/>
</dbReference>
<dbReference type="SUPFAM" id="SSF54236">
    <property type="entry name" value="Ubiquitin-like"/>
    <property type="match status" value="1"/>
</dbReference>
<feature type="disulfide bond" evidence="2">
    <location>
        <begin position="59"/>
        <end position="69"/>
    </location>
</feature>
<organism evidence="3 4">
    <name type="scientific">Tripterygium wilfordii</name>
    <name type="common">Thunder God vine</name>
    <dbReference type="NCBI Taxonomy" id="458696"/>
    <lineage>
        <taxon>Eukaryota</taxon>
        <taxon>Viridiplantae</taxon>
        <taxon>Streptophyta</taxon>
        <taxon>Embryophyta</taxon>
        <taxon>Tracheophyta</taxon>
        <taxon>Spermatophyta</taxon>
        <taxon>Magnoliopsida</taxon>
        <taxon>eudicotyledons</taxon>
        <taxon>Gunneridae</taxon>
        <taxon>Pentapetalae</taxon>
        <taxon>rosids</taxon>
        <taxon>fabids</taxon>
        <taxon>Celastrales</taxon>
        <taxon>Celastraceae</taxon>
        <taxon>Tripterygium</taxon>
    </lineage>
</organism>
<evidence type="ECO:0000256" key="1">
    <source>
        <dbReference type="ARBA" id="ARBA00010607"/>
    </source>
</evidence>
<dbReference type="PANTHER" id="PTHR31048">
    <property type="entry name" value="OS03G0233200 PROTEIN"/>
    <property type="match status" value="1"/>
</dbReference>
<dbReference type="InterPro" id="IPR037176">
    <property type="entry name" value="Osmotin/thaumatin-like_sf"/>
</dbReference>